<protein>
    <recommendedName>
        <fullName evidence="2">DUF6644 domain-containing protein</fullName>
    </recommendedName>
</protein>
<evidence type="ECO:0000313" key="3">
    <source>
        <dbReference type="EMBL" id="MBC6465243.1"/>
    </source>
</evidence>
<evidence type="ECO:0000256" key="1">
    <source>
        <dbReference type="SAM" id="Phobius"/>
    </source>
</evidence>
<feature type="transmembrane region" description="Helical" evidence="1">
    <location>
        <begin position="75"/>
        <end position="97"/>
    </location>
</feature>
<dbReference type="EMBL" id="JABVEC010000003">
    <property type="protein sequence ID" value="MBC6465243.1"/>
    <property type="molecule type" value="Genomic_DNA"/>
</dbReference>
<dbReference type="InterPro" id="IPR046586">
    <property type="entry name" value="DUF6644"/>
</dbReference>
<keyword evidence="1" id="KW-0812">Transmembrane</keyword>
<evidence type="ECO:0000313" key="4">
    <source>
        <dbReference type="Proteomes" id="UP000805614"/>
    </source>
</evidence>
<comment type="caution">
    <text evidence="3">The sequence shown here is derived from an EMBL/GenBank/DDBJ whole genome shotgun (WGS) entry which is preliminary data.</text>
</comment>
<feature type="transmembrane region" description="Helical" evidence="1">
    <location>
        <begin position="144"/>
        <end position="163"/>
    </location>
</feature>
<dbReference type="Pfam" id="PF20349">
    <property type="entry name" value="DUF6644"/>
    <property type="match status" value="1"/>
</dbReference>
<name>A0ABR7LKN4_9ACTN</name>
<proteinExistence type="predicted"/>
<keyword evidence="1" id="KW-0472">Membrane</keyword>
<evidence type="ECO:0000259" key="2">
    <source>
        <dbReference type="Pfam" id="PF20349"/>
    </source>
</evidence>
<gene>
    <name evidence="3" type="ORF">HKK74_07030</name>
</gene>
<dbReference type="RefSeq" id="WP_187242239.1">
    <property type="nucleotide sequence ID" value="NZ_BAAAOK010000014.1"/>
</dbReference>
<dbReference type="Proteomes" id="UP000805614">
    <property type="component" value="Unassembled WGS sequence"/>
</dbReference>
<feature type="transmembrane region" description="Helical" evidence="1">
    <location>
        <begin position="103"/>
        <end position="123"/>
    </location>
</feature>
<reference evidence="3 4" key="1">
    <citation type="submission" date="2020-06" db="EMBL/GenBank/DDBJ databases">
        <title>Actinomadura xiongansis sp. nov., isolated from soil of Baiyangdian.</title>
        <authorList>
            <person name="Zhang X."/>
        </authorList>
    </citation>
    <scope>NUCLEOTIDE SEQUENCE [LARGE SCALE GENOMIC DNA]</scope>
    <source>
        <strain evidence="3 4">HBUM206468</strain>
    </source>
</reference>
<organism evidence="3 4">
    <name type="scientific">Actinomadura alba</name>
    <dbReference type="NCBI Taxonomy" id="406431"/>
    <lineage>
        <taxon>Bacteria</taxon>
        <taxon>Bacillati</taxon>
        <taxon>Actinomycetota</taxon>
        <taxon>Actinomycetes</taxon>
        <taxon>Streptosporangiales</taxon>
        <taxon>Thermomonosporaceae</taxon>
        <taxon>Actinomadura</taxon>
    </lineage>
</organism>
<feature type="transmembrane region" description="Helical" evidence="1">
    <location>
        <begin position="33"/>
        <end position="54"/>
    </location>
</feature>
<keyword evidence="1" id="KW-1133">Transmembrane helix</keyword>
<sequence length="168" mass="18135">MSGAVDTVLTWLETVPPASAVRDSRWGYPLTEAAHITGLAIMVGAIVLFDLRLLGAARQLRVTALAGHALRWSRIGFTVVALTGSLMFMAHATQLAYNTVFQLKMLLIAAAGLNILLFHTGLFRDVKDWDADVRTPPSARAAAVISLTVWPAVIICGRLIAYVPTTRP</sequence>
<keyword evidence="4" id="KW-1185">Reference proteome</keyword>
<accession>A0ABR7LKN4</accession>
<feature type="domain" description="DUF6644" evidence="2">
    <location>
        <begin position="32"/>
        <end position="162"/>
    </location>
</feature>